<feature type="compositionally biased region" description="Basic and acidic residues" evidence="5">
    <location>
        <begin position="71"/>
        <end position="107"/>
    </location>
</feature>
<comment type="caution">
    <text evidence="8">The sequence shown here is derived from an EMBL/GenBank/DDBJ whole genome shotgun (WGS) entry which is preliminary data.</text>
</comment>
<feature type="transmembrane region" description="Helical" evidence="6">
    <location>
        <begin position="436"/>
        <end position="456"/>
    </location>
</feature>
<feature type="transmembrane region" description="Helical" evidence="6">
    <location>
        <begin position="508"/>
        <end position="529"/>
    </location>
</feature>
<dbReference type="GO" id="GO:0022857">
    <property type="term" value="F:transmembrane transporter activity"/>
    <property type="evidence" value="ECO:0007669"/>
    <property type="project" value="InterPro"/>
</dbReference>
<reference evidence="8" key="1">
    <citation type="submission" date="2021-03" db="EMBL/GenBank/DDBJ databases">
        <authorList>
            <person name="Tagirdzhanova G."/>
        </authorList>
    </citation>
    <scope>NUCLEOTIDE SEQUENCE</scope>
</reference>
<feature type="transmembrane region" description="Helical" evidence="6">
    <location>
        <begin position="321"/>
        <end position="341"/>
    </location>
</feature>
<keyword evidence="3 6" id="KW-1133">Transmembrane helix</keyword>
<dbReference type="EMBL" id="CAJPDQ010000001">
    <property type="protein sequence ID" value="CAF9903599.1"/>
    <property type="molecule type" value="Genomic_DNA"/>
</dbReference>
<dbReference type="PANTHER" id="PTHR23502">
    <property type="entry name" value="MAJOR FACILITATOR SUPERFAMILY"/>
    <property type="match status" value="1"/>
</dbReference>
<dbReference type="InterPro" id="IPR011701">
    <property type="entry name" value="MFS"/>
</dbReference>
<evidence type="ECO:0000259" key="7">
    <source>
        <dbReference type="PROSITE" id="PS50850"/>
    </source>
</evidence>
<proteinExistence type="predicted"/>
<organism evidence="8 9">
    <name type="scientific">Gomphillus americanus</name>
    <dbReference type="NCBI Taxonomy" id="1940652"/>
    <lineage>
        <taxon>Eukaryota</taxon>
        <taxon>Fungi</taxon>
        <taxon>Dikarya</taxon>
        <taxon>Ascomycota</taxon>
        <taxon>Pezizomycotina</taxon>
        <taxon>Lecanoromycetes</taxon>
        <taxon>OSLEUM clade</taxon>
        <taxon>Ostropomycetidae</taxon>
        <taxon>Ostropales</taxon>
        <taxon>Graphidaceae</taxon>
        <taxon>Gomphilloideae</taxon>
        <taxon>Gomphillus</taxon>
    </lineage>
</organism>
<accession>A0A8H3EE57</accession>
<evidence type="ECO:0000256" key="1">
    <source>
        <dbReference type="ARBA" id="ARBA00004141"/>
    </source>
</evidence>
<feature type="region of interest" description="Disordered" evidence="5">
    <location>
        <begin position="1"/>
        <end position="33"/>
    </location>
</feature>
<feature type="compositionally biased region" description="Basic and acidic residues" evidence="5">
    <location>
        <begin position="117"/>
        <end position="142"/>
    </location>
</feature>
<dbReference type="AlphaFoldDB" id="A0A8H3EE57"/>
<feature type="domain" description="Major facilitator superfamily (MFS) profile" evidence="7">
    <location>
        <begin position="166"/>
        <end position="606"/>
    </location>
</feature>
<dbReference type="Gene3D" id="1.20.1250.20">
    <property type="entry name" value="MFS general substrate transporter like domains"/>
    <property type="match status" value="1"/>
</dbReference>
<dbReference type="Proteomes" id="UP000664169">
    <property type="component" value="Unassembled WGS sequence"/>
</dbReference>
<evidence type="ECO:0000256" key="6">
    <source>
        <dbReference type="SAM" id="Phobius"/>
    </source>
</evidence>
<feature type="transmembrane region" description="Helical" evidence="6">
    <location>
        <begin position="201"/>
        <end position="219"/>
    </location>
</feature>
<dbReference type="InterPro" id="IPR020846">
    <property type="entry name" value="MFS_dom"/>
</dbReference>
<name>A0A8H3EE57_9LECA</name>
<feature type="transmembrane region" description="Helical" evidence="6">
    <location>
        <begin position="231"/>
        <end position="249"/>
    </location>
</feature>
<gene>
    <name evidence="8" type="ORF">GOMPHAMPRED_000417</name>
</gene>
<feature type="transmembrane region" description="Helical" evidence="6">
    <location>
        <begin position="397"/>
        <end position="416"/>
    </location>
</feature>
<protein>
    <recommendedName>
        <fullName evidence="7">Major facilitator superfamily (MFS) profile domain-containing protein</fullName>
    </recommendedName>
</protein>
<dbReference type="PROSITE" id="PS50850">
    <property type="entry name" value="MFS"/>
    <property type="match status" value="1"/>
</dbReference>
<dbReference type="SUPFAM" id="SSF103473">
    <property type="entry name" value="MFS general substrate transporter"/>
    <property type="match status" value="1"/>
</dbReference>
<comment type="subcellular location">
    <subcellularLocation>
        <location evidence="1">Membrane</location>
        <topology evidence="1">Multi-pass membrane protein</topology>
    </subcellularLocation>
</comment>
<dbReference type="PANTHER" id="PTHR23502:SF47">
    <property type="entry name" value="MAJOR FACILITATOR SUPERFAMILY (MFS) PROFILE DOMAIN-CONTAINING PROTEIN-RELATED"/>
    <property type="match status" value="1"/>
</dbReference>
<feature type="transmembrane region" description="Helical" evidence="6">
    <location>
        <begin position="289"/>
        <end position="309"/>
    </location>
</feature>
<feature type="transmembrane region" description="Helical" evidence="6">
    <location>
        <begin position="477"/>
        <end position="496"/>
    </location>
</feature>
<feature type="transmembrane region" description="Helical" evidence="6">
    <location>
        <begin position="164"/>
        <end position="181"/>
    </location>
</feature>
<keyword evidence="2 6" id="KW-0812">Transmembrane</keyword>
<dbReference type="GO" id="GO:0005886">
    <property type="term" value="C:plasma membrane"/>
    <property type="evidence" value="ECO:0007669"/>
    <property type="project" value="TreeGrafter"/>
</dbReference>
<dbReference type="OrthoDB" id="446368at2759"/>
<keyword evidence="4 6" id="KW-0472">Membrane</keyword>
<feature type="transmembrane region" description="Helical" evidence="6">
    <location>
        <begin position="261"/>
        <end position="282"/>
    </location>
</feature>
<feature type="compositionally biased region" description="Polar residues" evidence="5">
    <location>
        <begin position="53"/>
        <end position="67"/>
    </location>
</feature>
<evidence type="ECO:0000256" key="5">
    <source>
        <dbReference type="SAM" id="MobiDB-lite"/>
    </source>
</evidence>
<evidence type="ECO:0000256" key="4">
    <source>
        <dbReference type="ARBA" id="ARBA00023136"/>
    </source>
</evidence>
<feature type="compositionally biased region" description="Polar residues" evidence="5">
    <location>
        <begin position="19"/>
        <end position="29"/>
    </location>
</feature>
<keyword evidence="9" id="KW-1185">Reference proteome</keyword>
<evidence type="ECO:0000313" key="8">
    <source>
        <dbReference type="EMBL" id="CAF9903599.1"/>
    </source>
</evidence>
<evidence type="ECO:0000313" key="9">
    <source>
        <dbReference type="Proteomes" id="UP000664169"/>
    </source>
</evidence>
<dbReference type="InterPro" id="IPR036259">
    <property type="entry name" value="MFS_trans_sf"/>
</dbReference>
<feature type="transmembrane region" description="Helical" evidence="6">
    <location>
        <begin position="570"/>
        <end position="592"/>
    </location>
</feature>
<dbReference type="Pfam" id="PF07690">
    <property type="entry name" value="MFS_1"/>
    <property type="match status" value="1"/>
</dbReference>
<sequence>MAAVTPLFTPGLTGHESLLQDNTSPSMQQRDAKLVEPSLELSSFHLQDHSIPDVSQSYDRSVSSDVTMRNELVDREHKKYQFHEKSDTEDRNFGSETRSQNRKEYVRPGDIAQEQTRSNEKDLEAGSTRKSDASEDEKKDPNLVDWDGDNDKGNPMNWPFYRKALATGSLAFTTLVITFASSVFSTATEYTAEEFEVSEEVMILGTSLFVLGFAFGPIVWGPLSELYGRRLPLFLGYAVFAIFQIPVAVSTNLETIMLSRYFGGLFGSSALAVIGGALADFWDPVDRGVAICFFAGATFLGPVLGPIIGSFVSQSYLGWRWTAWLTLIMASFFGGISIFLYPESFAPIILQKRAKEQRWETRNWALHAKADENRTNFKDIVERYLARPLLMTIKEPILVLVTIYMALIYGILYLFFEAYPIAFQEVRGWSPGLGSLPFLAIIIGVVIGGSIIVYLTRTRYKRKLEESGGKPVPEERLPAMILGGMFFPIGLFWFAWTSNPAVSWVPQVLAGIPIGAGVLMIFMQGLNYLIDVYMMHANSALAANTFLRSFAGAGFPLFATPMFKNLGVNWAGTVLGCLAVACIPFPVLFYVYGHKIRSMSKYSPAG</sequence>
<feature type="transmembrane region" description="Helical" evidence="6">
    <location>
        <begin position="541"/>
        <end position="558"/>
    </location>
</feature>
<dbReference type="CDD" id="cd17323">
    <property type="entry name" value="MFS_Tpo1_MDR_like"/>
    <property type="match status" value="1"/>
</dbReference>
<evidence type="ECO:0000256" key="3">
    <source>
        <dbReference type="ARBA" id="ARBA00022989"/>
    </source>
</evidence>
<dbReference type="FunFam" id="1.20.1250.20:FF:000011">
    <property type="entry name" value="MFS multidrug transporter, putative"/>
    <property type="match status" value="1"/>
</dbReference>
<feature type="region of interest" description="Disordered" evidence="5">
    <location>
        <begin position="45"/>
        <end position="150"/>
    </location>
</feature>
<evidence type="ECO:0000256" key="2">
    <source>
        <dbReference type="ARBA" id="ARBA00022692"/>
    </source>
</evidence>